<name>A0ABS9X7V7_9GAMM</name>
<accession>A0ABS9X7V7</accession>
<comment type="caution">
    <text evidence="2">The sequence shown here is derived from an EMBL/GenBank/DDBJ whole genome shotgun (WGS) entry which is preliminary data.</text>
</comment>
<sequence>MMLPAYTKPELNGVSTYHNPLQLQDRISRGSLKGERTESFTYFFEQAGEYYIPEQSFYWWNLTTNTLSSTRVPSQHWIVTEIKEQGSHLADENQWSKTKLLSIIALSALFLLCLFFLLYIKNSVKFKAIKNSHTNKNYKTYYQAYIKAIKQKQYRLACTYLYKIYDINANQYQTLRHCFNQQVKKQNLLEKLLQLAYQNSQNDSVFTLDDAKSLLPSKGSKTIHLKKDIKKIRLNT</sequence>
<protein>
    <recommendedName>
        <fullName evidence="4">Protein BatD</fullName>
    </recommendedName>
</protein>
<organism evidence="2 3">
    <name type="scientific">Colwellia maritima</name>
    <dbReference type="NCBI Taxonomy" id="2912588"/>
    <lineage>
        <taxon>Bacteria</taxon>
        <taxon>Pseudomonadati</taxon>
        <taxon>Pseudomonadota</taxon>
        <taxon>Gammaproteobacteria</taxon>
        <taxon>Alteromonadales</taxon>
        <taxon>Colwelliaceae</taxon>
        <taxon>Colwellia</taxon>
    </lineage>
</organism>
<feature type="transmembrane region" description="Helical" evidence="1">
    <location>
        <begin position="100"/>
        <end position="120"/>
    </location>
</feature>
<reference evidence="2" key="1">
    <citation type="submission" date="2022-01" db="EMBL/GenBank/DDBJ databases">
        <title>Colwellia maritima, isolated from seawater.</title>
        <authorList>
            <person name="Kristyanto S."/>
            <person name="Jung J."/>
            <person name="Jeon C.O."/>
        </authorList>
    </citation>
    <scope>NUCLEOTIDE SEQUENCE</scope>
    <source>
        <strain evidence="2">MSW7</strain>
    </source>
</reference>
<gene>
    <name evidence="2" type="ORF">L3081_23870</name>
</gene>
<evidence type="ECO:0000313" key="2">
    <source>
        <dbReference type="EMBL" id="MCI2285867.1"/>
    </source>
</evidence>
<dbReference type="Proteomes" id="UP001139646">
    <property type="component" value="Unassembled WGS sequence"/>
</dbReference>
<keyword evidence="1" id="KW-0812">Transmembrane</keyword>
<evidence type="ECO:0000313" key="3">
    <source>
        <dbReference type="Proteomes" id="UP001139646"/>
    </source>
</evidence>
<dbReference type="RefSeq" id="WP_242288821.1">
    <property type="nucleotide sequence ID" value="NZ_JAKKSL010000006.1"/>
</dbReference>
<keyword evidence="3" id="KW-1185">Reference proteome</keyword>
<dbReference type="EMBL" id="JAKKSL010000006">
    <property type="protein sequence ID" value="MCI2285867.1"/>
    <property type="molecule type" value="Genomic_DNA"/>
</dbReference>
<keyword evidence="1" id="KW-1133">Transmembrane helix</keyword>
<evidence type="ECO:0000256" key="1">
    <source>
        <dbReference type="SAM" id="Phobius"/>
    </source>
</evidence>
<evidence type="ECO:0008006" key="4">
    <source>
        <dbReference type="Google" id="ProtNLM"/>
    </source>
</evidence>
<keyword evidence="1" id="KW-0472">Membrane</keyword>
<proteinExistence type="predicted"/>